<organism evidence="1">
    <name type="scientific">marine sediment metagenome</name>
    <dbReference type="NCBI Taxonomy" id="412755"/>
    <lineage>
        <taxon>unclassified sequences</taxon>
        <taxon>metagenomes</taxon>
        <taxon>ecological metagenomes</taxon>
    </lineage>
</organism>
<reference evidence="1" key="1">
    <citation type="journal article" date="2015" name="Nature">
        <title>Complex archaea that bridge the gap between prokaryotes and eukaryotes.</title>
        <authorList>
            <person name="Spang A."/>
            <person name="Saw J.H."/>
            <person name="Jorgensen S.L."/>
            <person name="Zaremba-Niedzwiedzka K."/>
            <person name="Martijn J."/>
            <person name="Lind A.E."/>
            <person name="van Eijk R."/>
            <person name="Schleper C."/>
            <person name="Guy L."/>
            <person name="Ettema T.J."/>
        </authorList>
    </citation>
    <scope>NUCLEOTIDE SEQUENCE</scope>
</reference>
<dbReference type="AlphaFoldDB" id="A0A0F9QEK7"/>
<sequence>MIDYFSISCKTGKSLEKIFYTIFNIIIKIEEKKKKARWEREKREKILLL</sequence>
<comment type="caution">
    <text evidence="1">The sequence shown here is derived from an EMBL/GenBank/DDBJ whole genome shotgun (WGS) entry which is preliminary data.</text>
</comment>
<accession>A0A0F9QEK7</accession>
<evidence type="ECO:0000313" key="1">
    <source>
        <dbReference type="EMBL" id="KKN03678.1"/>
    </source>
</evidence>
<dbReference type="EMBL" id="LAZR01005009">
    <property type="protein sequence ID" value="KKN03678.1"/>
    <property type="molecule type" value="Genomic_DNA"/>
</dbReference>
<name>A0A0F9QEK7_9ZZZZ</name>
<proteinExistence type="predicted"/>
<protein>
    <submittedName>
        <fullName evidence="1">Uncharacterized protein</fullName>
    </submittedName>
</protein>
<gene>
    <name evidence="1" type="ORF">LCGC14_1105240</name>
</gene>